<dbReference type="Proteomes" id="UP000298652">
    <property type="component" value="Chromosome 1"/>
</dbReference>
<feature type="transmembrane region" description="Helical" evidence="1">
    <location>
        <begin position="31"/>
        <end position="52"/>
    </location>
</feature>
<keyword evidence="3" id="KW-1185">Reference proteome</keyword>
<evidence type="ECO:0000256" key="1">
    <source>
        <dbReference type="SAM" id="Phobius"/>
    </source>
</evidence>
<proteinExistence type="predicted"/>
<feature type="transmembrane region" description="Helical" evidence="1">
    <location>
        <begin position="7"/>
        <end position="25"/>
    </location>
</feature>
<organism evidence="2 3">
    <name type="scientific">Setaria viridis</name>
    <name type="common">Green bristlegrass</name>
    <name type="synonym">Setaria italica subsp. viridis</name>
    <dbReference type="NCBI Taxonomy" id="4556"/>
    <lineage>
        <taxon>Eukaryota</taxon>
        <taxon>Viridiplantae</taxon>
        <taxon>Streptophyta</taxon>
        <taxon>Embryophyta</taxon>
        <taxon>Tracheophyta</taxon>
        <taxon>Spermatophyta</taxon>
        <taxon>Magnoliopsida</taxon>
        <taxon>Liliopsida</taxon>
        <taxon>Poales</taxon>
        <taxon>Poaceae</taxon>
        <taxon>PACMAD clade</taxon>
        <taxon>Panicoideae</taxon>
        <taxon>Panicodae</taxon>
        <taxon>Paniceae</taxon>
        <taxon>Cenchrinae</taxon>
        <taxon>Setaria</taxon>
    </lineage>
</organism>
<keyword evidence="1" id="KW-0472">Membrane</keyword>
<dbReference type="AlphaFoldDB" id="A0A4U6W9R4"/>
<dbReference type="EMBL" id="CM016552">
    <property type="protein sequence ID" value="TKW39450.1"/>
    <property type="molecule type" value="Genomic_DNA"/>
</dbReference>
<keyword evidence="1" id="KW-1133">Transmembrane helix</keyword>
<sequence>MQQYLCIWFYFIVYIPMVAYLQLKFLHLQPLVSVCFQILLSCFGFEVVPNYANDCA</sequence>
<name>A0A4U6W9R4_SETVI</name>
<gene>
    <name evidence="2" type="ORF">SEVIR_1G179650v2</name>
</gene>
<evidence type="ECO:0000313" key="3">
    <source>
        <dbReference type="Proteomes" id="UP000298652"/>
    </source>
</evidence>
<dbReference type="Gramene" id="TKW39450">
    <property type="protein sequence ID" value="TKW39450"/>
    <property type="gene ID" value="SEVIR_1G179650v2"/>
</dbReference>
<reference evidence="2" key="1">
    <citation type="submission" date="2019-03" db="EMBL/GenBank/DDBJ databases">
        <title>WGS assembly of Setaria viridis.</title>
        <authorList>
            <person name="Huang P."/>
            <person name="Jenkins J."/>
            <person name="Grimwood J."/>
            <person name="Barry K."/>
            <person name="Healey A."/>
            <person name="Mamidi S."/>
            <person name="Sreedasyam A."/>
            <person name="Shu S."/>
            <person name="Feldman M."/>
            <person name="Wu J."/>
            <person name="Yu Y."/>
            <person name="Chen C."/>
            <person name="Johnson J."/>
            <person name="Rokhsar D."/>
            <person name="Baxter I."/>
            <person name="Schmutz J."/>
            <person name="Brutnell T."/>
            <person name="Kellogg E."/>
        </authorList>
    </citation>
    <scope>NUCLEOTIDE SEQUENCE [LARGE SCALE GENOMIC DNA]</scope>
</reference>
<protein>
    <submittedName>
        <fullName evidence="2">Uncharacterized protein</fullName>
    </submittedName>
</protein>
<keyword evidence="1" id="KW-0812">Transmembrane</keyword>
<accession>A0A4U6W9R4</accession>
<evidence type="ECO:0000313" key="2">
    <source>
        <dbReference type="EMBL" id="TKW39450.1"/>
    </source>
</evidence>